<dbReference type="EMBL" id="BPLR01009361">
    <property type="protein sequence ID" value="GIY31362.1"/>
    <property type="molecule type" value="Genomic_DNA"/>
</dbReference>
<keyword evidence="2" id="KW-1185">Reference proteome</keyword>
<evidence type="ECO:0000313" key="2">
    <source>
        <dbReference type="Proteomes" id="UP001054945"/>
    </source>
</evidence>
<accession>A0AAV4SFW1</accession>
<comment type="caution">
    <text evidence="1">The sequence shown here is derived from an EMBL/GenBank/DDBJ whole genome shotgun (WGS) entry which is preliminary data.</text>
</comment>
<sequence length="85" mass="9406">MDCGRNCIIVKGMKGLLKVVFRVGQKGLLMASLSRIKLPGKTTTLSKGEHNEAVLWAGHGAVIPNFIKLVDLWDLGFKFVVPRRM</sequence>
<organism evidence="1 2">
    <name type="scientific">Caerostris extrusa</name>
    <name type="common">Bark spider</name>
    <name type="synonym">Caerostris bankana</name>
    <dbReference type="NCBI Taxonomy" id="172846"/>
    <lineage>
        <taxon>Eukaryota</taxon>
        <taxon>Metazoa</taxon>
        <taxon>Ecdysozoa</taxon>
        <taxon>Arthropoda</taxon>
        <taxon>Chelicerata</taxon>
        <taxon>Arachnida</taxon>
        <taxon>Araneae</taxon>
        <taxon>Araneomorphae</taxon>
        <taxon>Entelegynae</taxon>
        <taxon>Araneoidea</taxon>
        <taxon>Araneidae</taxon>
        <taxon>Caerostris</taxon>
    </lineage>
</organism>
<proteinExistence type="predicted"/>
<name>A0AAV4SFW1_CAEEX</name>
<protein>
    <submittedName>
        <fullName evidence="1">Uncharacterized protein</fullName>
    </submittedName>
</protein>
<gene>
    <name evidence="1" type="ORF">CEXT_113221</name>
</gene>
<reference evidence="1 2" key="1">
    <citation type="submission" date="2021-06" db="EMBL/GenBank/DDBJ databases">
        <title>Caerostris extrusa draft genome.</title>
        <authorList>
            <person name="Kono N."/>
            <person name="Arakawa K."/>
        </authorList>
    </citation>
    <scope>NUCLEOTIDE SEQUENCE [LARGE SCALE GENOMIC DNA]</scope>
</reference>
<dbReference type="AlphaFoldDB" id="A0AAV4SFW1"/>
<dbReference type="Proteomes" id="UP001054945">
    <property type="component" value="Unassembled WGS sequence"/>
</dbReference>
<evidence type="ECO:0000313" key="1">
    <source>
        <dbReference type="EMBL" id="GIY31362.1"/>
    </source>
</evidence>